<protein>
    <submittedName>
        <fullName evidence="1">Uncharacterized protein</fullName>
    </submittedName>
</protein>
<gene>
    <name evidence="1" type="ORF">S01H4_65432</name>
</gene>
<proteinExistence type="predicted"/>
<accession>X1FXM4</accession>
<sequence length="106" mass="12156">KPIKHFWAMIVWDFNSECIKILEITQVTIQQSITALSRDPEWGAPFNYNIKVEKVGEKLDTKYSIIASPPSELTEEIKEAYKNVPVNLDALYEGEDPFDTDLPNPE</sequence>
<evidence type="ECO:0000313" key="1">
    <source>
        <dbReference type="EMBL" id="GAH25503.1"/>
    </source>
</evidence>
<dbReference type="EMBL" id="BART01040036">
    <property type="protein sequence ID" value="GAH25503.1"/>
    <property type="molecule type" value="Genomic_DNA"/>
</dbReference>
<dbReference type="AlphaFoldDB" id="X1FXM4"/>
<feature type="non-terminal residue" evidence="1">
    <location>
        <position position="1"/>
    </location>
</feature>
<organism evidence="1">
    <name type="scientific">marine sediment metagenome</name>
    <dbReference type="NCBI Taxonomy" id="412755"/>
    <lineage>
        <taxon>unclassified sequences</taxon>
        <taxon>metagenomes</taxon>
        <taxon>ecological metagenomes</taxon>
    </lineage>
</organism>
<feature type="non-terminal residue" evidence="1">
    <location>
        <position position="106"/>
    </location>
</feature>
<reference evidence="1" key="1">
    <citation type="journal article" date="2014" name="Front. Microbiol.">
        <title>High frequency of phylogenetically diverse reductive dehalogenase-homologous genes in deep subseafloor sedimentary metagenomes.</title>
        <authorList>
            <person name="Kawai M."/>
            <person name="Futagami T."/>
            <person name="Toyoda A."/>
            <person name="Takaki Y."/>
            <person name="Nishi S."/>
            <person name="Hori S."/>
            <person name="Arai W."/>
            <person name="Tsubouchi T."/>
            <person name="Morono Y."/>
            <person name="Uchiyama I."/>
            <person name="Ito T."/>
            <person name="Fujiyama A."/>
            <person name="Inagaki F."/>
            <person name="Takami H."/>
        </authorList>
    </citation>
    <scope>NUCLEOTIDE SEQUENCE</scope>
    <source>
        <strain evidence="1">Expedition CK06-06</strain>
    </source>
</reference>
<name>X1FXM4_9ZZZZ</name>
<comment type="caution">
    <text evidence="1">The sequence shown here is derived from an EMBL/GenBank/DDBJ whole genome shotgun (WGS) entry which is preliminary data.</text>
</comment>